<organism evidence="8 9">
    <name type="scientific">Candidatus Uhrbacteria bacterium RIFCSPHIGHO2_01_FULL_63_20</name>
    <dbReference type="NCBI Taxonomy" id="1802385"/>
    <lineage>
        <taxon>Bacteria</taxon>
        <taxon>Candidatus Uhriibacteriota</taxon>
    </lineage>
</organism>
<dbReference type="InterPro" id="IPR014776">
    <property type="entry name" value="4pyrrole_Mease_sub2"/>
</dbReference>
<dbReference type="STRING" id="1802385.A2856_02045"/>
<dbReference type="PANTHER" id="PTHR46111:SF1">
    <property type="entry name" value="RIBOSOMAL RNA SMALL SUBUNIT METHYLTRANSFERASE I"/>
    <property type="match status" value="1"/>
</dbReference>
<comment type="subcellular location">
    <subcellularLocation>
        <location evidence="6">Cytoplasm</location>
    </subcellularLocation>
</comment>
<evidence type="ECO:0000256" key="6">
    <source>
        <dbReference type="HAMAP-Rule" id="MF_01877"/>
    </source>
</evidence>
<dbReference type="PANTHER" id="PTHR46111">
    <property type="entry name" value="RIBOSOMAL RNA SMALL SUBUNIT METHYLTRANSFERASE I"/>
    <property type="match status" value="1"/>
</dbReference>
<evidence type="ECO:0000256" key="2">
    <source>
        <dbReference type="ARBA" id="ARBA00022552"/>
    </source>
</evidence>
<dbReference type="HAMAP" id="MF_01877">
    <property type="entry name" value="16SrRNA_methyltr_I"/>
    <property type="match status" value="1"/>
</dbReference>
<dbReference type="NCBIfam" id="TIGR00096">
    <property type="entry name" value="16S rRNA (cytidine(1402)-2'-O)-methyltransferase"/>
    <property type="match status" value="1"/>
</dbReference>
<dbReference type="InterPro" id="IPR035996">
    <property type="entry name" value="4pyrrol_Methylase_sf"/>
</dbReference>
<dbReference type="GO" id="GO:0005737">
    <property type="term" value="C:cytoplasm"/>
    <property type="evidence" value="ECO:0007669"/>
    <property type="project" value="UniProtKB-SubCell"/>
</dbReference>
<dbReference type="EMBL" id="MGDT01000007">
    <property type="protein sequence ID" value="OGL66452.1"/>
    <property type="molecule type" value="Genomic_DNA"/>
</dbReference>
<proteinExistence type="inferred from homology"/>
<dbReference type="InterPro" id="IPR008189">
    <property type="entry name" value="rRNA_ssu_MeTfrase_I"/>
</dbReference>
<evidence type="ECO:0000256" key="4">
    <source>
        <dbReference type="ARBA" id="ARBA00022679"/>
    </source>
</evidence>
<evidence type="ECO:0000256" key="5">
    <source>
        <dbReference type="ARBA" id="ARBA00022691"/>
    </source>
</evidence>
<keyword evidence="1 6" id="KW-0963">Cytoplasm</keyword>
<dbReference type="Pfam" id="PF00590">
    <property type="entry name" value="TP_methylase"/>
    <property type="match status" value="1"/>
</dbReference>
<dbReference type="AlphaFoldDB" id="A0A1F7TKF9"/>
<dbReference type="InterPro" id="IPR014777">
    <property type="entry name" value="4pyrrole_Mease_sub1"/>
</dbReference>
<accession>A0A1F7TKF9</accession>
<evidence type="ECO:0000256" key="1">
    <source>
        <dbReference type="ARBA" id="ARBA00022490"/>
    </source>
</evidence>
<dbReference type="Gene3D" id="3.30.950.10">
    <property type="entry name" value="Methyltransferase, Cobalt-precorrin-4 Transmethylase, Domain 2"/>
    <property type="match status" value="1"/>
</dbReference>
<dbReference type="FunFam" id="3.30.950.10:FF:000002">
    <property type="entry name" value="Ribosomal RNA small subunit methyltransferase I"/>
    <property type="match status" value="1"/>
</dbReference>
<keyword evidence="3 6" id="KW-0489">Methyltransferase</keyword>
<dbReference type="EC" id="2.1.1.198" evidence="6"/>
<comment type="caution">
    <text evidence="8">The sequence shown here is derived from an EMBL/GenBank/DDBJ whole genome shotgun (WGS) entry which is preliminary data.</text>
</comment>
<comment type="similarity">
    <text evidence="6">Belongs to the methyltransferase superfamily. RsmI family.</text>
</comment>
<keyword evidence="5 6" id="KW-0949">S-adenosyl-L-methionine</keyword>
<sequence>MPGTLYVVATPIGNLSDLSDRAKRTLSSVDAVLCEDTRVTAKLLAVIGAKRTLVSLHQHSDERKLKEVVARLEAGESLALVTDAGTPGISDPGGILVEAVVAALGDEARIIPIPGPSALVTALSVSGFPSDRFAFLGFPPHKKGRQTYFKELAGIETTVVLYESTHRILKTLRELEQAVSKRPVVVCRELTKLHETVYRGTASEVTKRLESTSIRGEFVIVVAPR</sequence>
<dbReference type="GO" id="GO:0070677">
    <property type="term" value="F:rRNA (cytosine-2'-O-)-methyltransferase activity"/>
    <property type="evidence" value="ECO:0007669"/>
    <property type="project" value="UniProtKB-UniRule"/>
</dbReference>
<dbReference type="Gene3D" id="3.40.1010.10">
    <property type="entry name" value="Cobalt-precorrin-4 Transmethylase, Domain 1"/>
    <property type="match status" value="1"/>
</dbReference>
<dbReference type="Proteomes" id="UP000177885">
    <property type="component" value="Unassembled WGS sequence"/>
</dbReference>
<dbReference type="SUPFAM" id="SSF53790">
    <property type="entry name" value="Tetrapyrrole methylase"/>
    <property type="match status" value="1"/>
</dbReference>
<gene>
    <name evidence="6" type="primary">rsmI</name>
    <name evidence="8" type="ORF">A2856_02045</name>
</gene>
<reference evidence="8 9" key="1">
    <citation type="journal article" date="2016" name="Nat. Commun.">
        <title>Thousands of microbial genomes shed light on interconnected biogeochemical processes in an aquifer system.</title>
        <authorList>
            <person name="Anantharaman K."/>
            <person name="Brown C.T."/>
            <person name="Hug L.A."/>
            <person name="Sharon I."/>
            <person name="Castelle C.J."/>
            <person name="Probst A.J."/>
            <person name="Thomas B.C."/>
            <person name="Singh A."/>
            <person name="Wilkins M.J."/>
            <person name="Karaoz U."/>
            <person name="Brodie E.L."/>
            <person name="Williams K.H."/>
            <person name="Hubbard S.S."/>
            <person name="Banfield J.F."/>
        </authorList>
    </citation>
    <scope>NUCLEOTIDE SEQUENCE [LARGE SCALE GENOMIC DNA]</scope>
</reference>
<evidence type="ECO:0000259" key="7">
    <source>
        <dbReference type="Pfam" id="PF00590"/>
    </source>
</evidence>
<evidence type="ECO:0000313" key="8">
    <source>
        <dbReference type="EMBL" id="OGL66452.1"/>
    </source>
</evidence>
<dbReference type="CDD" id="cd11648">
    <property type="entry name" value="RsmI"/>
    <property type="match status" value="1"/>
</dbReference>
<name>A0A1F7TKF9_9BACT</name>
<feature type="domain" description="Tetrapyrrole methylase" evidence="7">
    <location>
        <begin position="4"/>
        <end position="205"/>
    </location>
</feature>
<evidence type="ECO:0000313" key="9">
    <source>
        <dbReference type="Proteomes" id="UP000177885"/>
    </source>
</evidence>
<comment type="function">
    <text evidence="6">Catalyzes the 2'-O-methylation of the ribose of cytidine 1402 (C1402) in 16S rRNA.</text>
</comment>
<dbReference type="InterPro" id="IPR000878">
    <property type="entry name" value="4pyrrol_Mease"/>
</dbReference>
<keyword evidence="4 6" id="KW-0808">Transferase</keyword>
<protein>
    <recommendedName>
        <fullName evidence="6">Ribosomal RNA small subunit methyltransferase I</fullName>
        <ecNumber evidence="6">2.1.1.198</ecNumber>
    </recommendedName>
    <alternativeName>
        <fullName evidence="6">16S rRNA 2'-O-ribose C1402 methyltransferase</fullName>
    </alternativeName>
    <alternativeName>
        <fullName evidence="6">rRNA (cytidine-2'-O-)-methyltransferase RsmI</fullName>
    </alternativeName>
</protein>
<evidence type="ECO:0000256" key="3">
    <source>
        <dbReference type="ARBA" id="ARBA00022603"/>
    </source>
</evidence>
<comment type="catalytic activity">
    <reaction evidence="6">
        <text>cytidine(1402) in 16S rRNA + S-adenosyl-L-methionine = 2'-O-methylcytidine(1402) in 16S rRNA + S-adenosyl-L-homocysteine + H(+)</text>
        <dbReference type="Rhea" id="RHEA:42924"/>
        <dbReference type="Rhea" id="RHEA-COMP:10285"/>
        <dbReference type="Rhea" id="RHEA-COMP:10286"/>
        <dbReference type="ChEBI" id="CHEBI:15378"/>
        <dbReference type="ChEBI" id="CHEBI:57856"/>
        <dbReference type="ChEBI" id="CHEBI:59789"/>
        <dbReference type="ChEBI" id="CHEBI:74495"/>
        <dbReference type="ChEBI" id="CHEBI:82748"/>
        <dbReference type="EC" id="2.1.1.198"/>
    </reaction>
</comment>
<keyword evidence="2 6" id="KW-0698">rRNA processing</keyword>
<dbReference type="PIRSF" id="PIRSF005917">
    <property type="entry name" value="MTase_YraL"/>
    <property type="match status" value="1"/>
</dbReference>